<gene>
    <name evidence="5" type="ORF">NCTC10717_01423</name>
</gene>
<dbReference type="PROSITE" id="PS51782">
    <property type="entry name" value="LYSM"/>
    <property type="match status" value="1"/>
</dbReference>
<dbReference type="OrthoDB" id="5298707at2"/>
<dbReference type="EMBL" id="UHIA01000004">
    <property type="protein sequence ID" value="SUO97388.1"/>
    <property type="molecule type" value="Genomic_DNA"/>
</dbReference>
<dbReference type="Proteomes" id="UP000254575">
    <property type="component" value="Unassembled WGS sequence"/>
</dbReference>
<dbReference type="InterPro" id="IPR057840">
    <property type="entry name" value="FimV_N"/>
</dbReference>
<reference evidence="5 6" key="1">
    <citation type="submission" date="2018-06" db="EMBL/GenBank/DDBJ databases">
        <authorList>
            <consortium name="Pathogen Informatics"/>
            <person name="Doyle S."/>
        </authorList>
    </citation>
    <scope>NUCLEOTIDE SEQUENCE [LARGE SCALE GENOMIC DNA]</scope>
    <source>
        <strain evidence="5 6">NCTC10717</strain>
    </source>
</reference>
<sequence>MKGHRPQTIRALIGLALGVGVTHFTYAASLGPIQVNSYMGQPLNAAIRVNGLTPAQAQGASVTLADGAEYSKRGVVKTPEQSSLAFRLVPSGNAYTIAVSSAARMNDPFVNFVLTFRSGAEVHTREYSVFLDPDPAAKAGIAPAVMNVPPAQAVAQPMAAPNPTIQAASPHSSGWGDVPPGAQRVALHGQTIANEPIASAQPASASKARAAATQQAHANSARISGNRYGPVGRGETLYSIANATRPSNVSVQTMMRAIFNTNRRAFANNSMDSLMAGQTLVIPSNPSASSSSRRSSANADSEETRPADQRSRQAEAKTGAQIADVITSAANEEDVRPVEMSAEEIAAAEAEAAKLAAEQSPNAETAETAEIIITESSQTTEAENDLAAEQAPSADANTIMALDDVNSIDATNENLIVTSTEELIQEAQNEPVEAAENTAEQELNSQMPNMLEPAVPPAQVEEAVVSEMPAQEAEPVATATAEPQTAAAEPQKPANTLPLPPPAAPIQEDEGFLFGLPLWAIASIGGLLIALLALAGLAAAKKRRAAAGTDMSEEEIQALADSMDEAEEQRLAALIEEDELENDSSLSLNKVEQSDYDNTFFANDESSDTAPDLEPLSLDKSSQDNNDEAQLDALDDFFADADAQVQNHSQHEISATQIDSQSFEGLDDFFADVDQDPQPSQTHQKESVHVSTDVFDDVEDFFIDTDSDADAKAGQSSPLTTADDEVFDDLDLFLPDDTLSEDTHEAPALMEDDFAAIDTESLDFFADSSIDEEKAVEEEAPAVEEDSAVLDALSFMDEDSGLLIDEQPRLETEDASEDIAAFEVPDFDAPEEEAPVEKASVSEADIEAMSINLDLAAAYINSGIKPEKVAKVRAWLEEVLERGNDEQGKIAQELMAKLPS</sequence>
<dbReference type="InterPro" id="IPR020012">
    <property type="entry name" value="LysM_FimV"/>
</dbReference>
<feature type="compositionally biased region" description="Low complexity" evidence="2">
    <location>
        <begin position="283"/>
        <end position="298"/>
    </location>
</feature>
<dbReference type="Gene3D" id="3.10.350.10">
    <property type="entry name" value="LysM domain"/>
    <property type="match status" value="1"/>
</dbReference>
<dbReference type="NCBIfam" id="TIGR03505">
    <property type="entry name" value="FimV_core"/>
    <property type="match status" value="1"/>
</dbReference>
<name>A0A380MYM4_9GAMM</name>
<protein>
    <submittedName>
        <fullName evidence="5">Tfp pilus assembly protein FimV</fullName>
    </submittedName>
</protein>
<proteinExistence type="predicted"/>
<evidence type="ECO:0000256" key="3">
    <source>
        <dbReference type="SAM" id="Phobius"/>
    </source>
</evidence>
<feature type="region of interest" description="Disordered" evidence="2">
    <location>
        <begin position="209"/>
        <end position="229"/>
    </location>
</feature>
<feature type="compositionally biased region" description="Low complexity" evidence="2">
    <location>
        <begin position="209"/>
        <end position="221"/>
    </location>
</feature>
<feature type="domain" description="LysM" evidence="4">
    <location>
        <begin position="227"/>
        <end position="282"/>
    </location>
</feature>
<evidence type="ECO:0000313" key="6">
    <source>
        <dbReference type="Proteomes" id="UP000254575"/>
    </source>
</evidence>
<dbReference type="NCBIfam" id="TIGR03504">
    <property type="entry name" value="FimV_Cterm"/>
    <property type="match status" value="1"/>
</dbReference>
<evidence type="ECO:0000313" key="5">
    <source>
        <dbReference type="EMBL" id="SUO97388.1"/>
    </source>
</evidence>
<dbReference type="InterPro" id="IPR036779">
    <property type="entry name" value="LysM_dom_sf"/>
</dbReference>
<keyword evidence="3" id="KW-0812">Transmembrane</keyword>
<feature type="region of interest" description="Disordered" evidence="2">
    <location>
        <begin position="281"/>
        <end position="321"/>
    </location>
</feature>
<accession>A0A380MYM4</accession>
<keyword evidence="6" id="KW-1185">Reference proteome</keyword>
<dbReference type="AlphaFoldDB" id="A0A380MYM4"/>
<evidence type="ECO:0000256" key="2">
    <source>
        <dbReference type="SAM" id="MobiDB-lite"/>
    </source>
</evidence>
<evidence type="ECO:0000259" key="4">
    <source>
        <dbReference type="PROSITE" id="PS51782"/>
    </source>
</evidence>
<feature type="transmembrane region" description="Helical" evidence="3">
    <location>
        <begin position="512"/>
        <end position="534"/>
    </location>
</feature>
<feature type="compositionally biased region" description="Basic and acidic residues" evidence="2">
    <location>
        <begin position="302"/>
        <end position="315"/>
    </location>
</feature>
<feature type="region of interest" description="Disordered" evidence="2">
    <location>
        <begin position="600"/>
        <end position="625"/>
    </location>
</feature>
<feature type="region of interest" description="Disordered" evidence="2">
    <location>
        <begin position="670"/>
        <end position="689"/>
    </location>
</feature>
<keyword evidence="3" id="KW-1133">Transmembrane helix</keyword>
<dbReference type="CDD" id="cd00118">
    <property type="entry name" value="LysM"/>
    <property type="match status" value="1"/>
</dbReference>
<organism evidence="5 6">
    <name type="scientific">Suttonella indologenes</name>
    <dbReference type="NCBI Taxonomy" id="13276"/>
    <lineage>
        <taxon>Bacteria</taxon>
        <taxon>Pseudomonadati</taxon>
        <taxon>Pseudomonadota</taxon>
        <taxon>Gammaproteobacteria</taxon>
        <taxon>Cardiobacteriales</taxon>
        <taxon>Cardiobacteriaceae</taxon>
        <taxon>Suttonella</taxon>
    </lineage>
</organism>
<feature type="coiled-coil region" evidence="1">
    <location>
        <begin position="549"/>
        <end position="583"/>
    </location>
</feature>
<dbReference type="InterPro" id="IPR038440">
    <property type="entry name" value="FimV_C_sf"/>
</dbReference>
<keyword evidence="3" id="KW-0472">Membrane</keyword>
<dbReference type="InterPro" id="IPR020011">
    <property type="entry name" value="FimV_C"/>
</dbReference>
<evidence type="ECO:0000256" key="1">
    <source>
        <dbReference type="SAM" id="Coils"/>
    </source>
</evidence>
<dbReference type="InterPro" id="IPR018392">
    <property type="entry name" value="LysM"/>
</dbReference>
<dbReference type="Gene3D" id="1.20.58.2200">
    <property type="match status" value="1"/>
</dbReference>
<feature type="region of interest" description="Disordered" evidence="2">
    <location>
        <begin position="469"/>
        <end position="503"/>
    </location>
</feature>
<keyword evidence="1" id="KW-0175">Coiled coil</keyword>
<dbReference type="Pfam" id="PF25800">
    <property type="entry name" value="FimV_N"/>
    <property type="match status" value="1"/>
</dbReference>
<feature type="compositionally biased region" description="Low complexity" evidence="2">
    <location>
        <begin position="469"/>
        <end position="494"/>
    </location>
</feature>